<gene>
    <name evidence="1" type="ORF">QE152_g14146</name>
</gene>
<dbReference type="SUPFAM" id="SSF56672">
    <property type="entry name" value="DNA/RNA polymerases"/>
    <property type="match status" value="2"/>
</dbReference>
<dbReference type="PANTHER" id="PTHR24559">
    <property type="entry name" value="TRANSPOSON TY3-I GAG-POL POLYPROTEIN"/>
    <property type="match status" value="1"/>
</dbReference>
<dbReference type="GO" id="GO:0004190">
    <property type="term" value="F:aspartic-type endopeptidase activity"/>
    <property type="evidence" value="ECO:0007669"/>
    <property type="project" value="InterPro"/>
</dbReference>
<sequence length="221" mass="24822">MFKKLPCRSLSDHTTSGDVNNQMVNPYKPLLDFILAHAQNDERPFLEVSIFDKSIFGLLDSGASNTIAGQLGCEMVFELDQSQHLALEKLLNESFPASKEGELGCTNLIEYEIKVTGSPIKQRYYPLSPAMQKVVNNELDEMLRLGVIQKSNSAWSSPILMVQKVVNNELDEMLRLGVIQKSNSAWSSPILMVPKKDGSLRFCVDFRKINQVIEKDAYPLP</sequence>
<dbReference type="InterPro" id="IPR053134">
    <property type="entry name" value="RNA-dir_DNA_polymerase"/>
</dbReference>
<dbReference type="Gene3D" id="3.10.10.10">
    <property type="entry name" value="HIV Type 1 Reverse Transcriptase, subunit A, domain 1"/>
    <property type="match status" value="2"/>
</dbReference>
<accession>A0AAW1LAA9</accession>
<dbReference type="GO" id="GO:0006508">
    <property type="term" value="P:proteolysis"/>
    <property type="evidence" value="ECO:0007669"/>
    <property type="project" value="InterPro"/>
</dbReference>
<dbReference type="Proteomes" id="UP001458880">
    <property type="component" value="Unassembled WGS sequence"/>
</dbReference>
<proteinExistence type="predicted"/>
<comment type="caution">
    <text evidence="1">The sequence shown here is derived from an EMBL/GenBank/DDBJ whole genome shotgun (WGS) entry which is preliminary data.</text>
</comment>
<keyword evidence="2" id="KW-1185">Reference proteome</keyword>
<dbReference type="InterPro" id="IPR001969">
    <property type="entry name" value="Aspartic_peptidase_AS"/>
</dbReference>
<dbReference type="AlphaFoldDB" id="A0AAW1LAA9"/>
<dbReference type="PANTHER" id="PTHR24559:SF444">
    <property type="entry name" value="REVERSE TRANSCRIPTASE DOMAIN-CONTAINING PROTEIN"/>
    <property type="match status" value="1"/>
</dbReference>
<protein>
    <submittedName>
        <fullName evidence="1">Uncharacterized protein</fullName>
    </submittedName>
</protein>
<dbReference type="PROSITE" id="PS00141">
    <property type="entry name" value="ASP_PROTEASE"/>
    <property type="match status" value="1"/>
</dbReference>
<evidence type="ECO:0000313" key="2">
    <source>
        <dbReference type="Proteomes" id="UP001458880"/>
    </source>
</evidence>
<name>A0AAW1LAA9_POPJA</name>
<dbReference type="InterPro" id="IPR043502">
    <property type="entry name" value="DNA/RNA_pol_sf"/>
</dbReference>
<dbReference type="EMBL" id="JASPKY010000141">
    <property type="protein sequence ID" value="KAK9730842.1"/>
    <property type="molecule type" value="Genomic_DNA"/>
</dbReference>
<organism evidence="1 2">
    <name type="scientific">Popillia japonica</name>
    <name type="common">Japanese beetle</name>
    <dbReference type="NCBI Taxonomy" id="7064"/>
    <lineage>
        <taxon>Eukaryota</taxon>
        <taxon>Metazoa</taxon>
        <taxon>Ecdysozoa</taxon>
        <taxon>Arthropoda</taxon>
        <taxon>Hexapoda</taxon>
        <taxon>Insecta</taxon>
        <taxon>Pterygota</taxon>
        <taxon>Neoptera</taxon>
        <taxon>Endopterygota</taxon>
        <taxon>Coleoptera</taxon>
        <taxon>Polyphaga</taxon>
        <taxon>Scarabaeiformia</taxon>
        <taxon>Scarabaeidae</taxon>
        <taxon>Rutelinae</taxon>
        <taxon>Popillia</taxon>
    </lineage>
</organism>
<reference evidence="1 2" key="1">
    <citation type="journal article" date="2024" name="BMC Genomics">
        <title>De novo assembly and annotation of Popillia japonica's genome with initial clues to its potential as an invasive pest.</title>
        <authorList>
            <person name="Cucini C."/>
            <person name="Boschi S."/>
            <person name="Funari R."/>
            <person name="Cardaioli E."/>
            <person name="Iannotti N."/>
            <person name="Marturano G."/>
            <person name="Paoli F."/>
            <person name="Bruttini M."/>
            <person name="Carapelli A."/>
            <person name="Frati F."/>
            <person name="Nardi F."/>
        </authorList>
    </citation>
    <scope>NUCLEOTIDE SEQUENCE [LARGE SCALE GENOMIC DNA]</scope>
    <source>
        <strain evidence="1">DMR45628</strain>
    </source>
</reference>
<evidence type="ECO:0000313" key="1">
    <source>
        <dbReference type="EMBL" id="KAK9730842.1"/>
    </source>
</evidence>
<dbReference type="GO" id="GO:0071897">
    <property type="term" value="P:DNA biosynthetic process"/>
    <property type="evidence" value="ECO:0007669"/>
    <property type="project" value="UniProtKB-ARBA"/>
</dbReference>